<evidence type="ECO:0000256" key="5">
    <source>
        <dbReference type="ARBA" id="ARBA00023136"/>
    </source>
</evidence>
<dbReference type="GO" id="GO:0005886">
    <property type="term" value="C:plasma membrane"/>
    <property type="evidence" value="ECO:0007669"/>
    <property type="project" value="UniProtKB-SubCell"/>
</dbReference>
<feature type="transmembrane region" description="Helical" evidence="6">
    <location>
        <begin position="69"/>
        <end position="92"/>
    </location>
</feature>
<feature type="domain" description="Sulfatase N-terminal" evidence="7">
    <location>
        <begin position="195"/>
        <end position="487"/>
    </location>
</feature>
<keyword evidence="2" id="KW-1003">Cell membrane</keyword>
<dbReference type="PANTHER" id="PTHR47371:SF3">
    <property type="entry name" value="PHOSPHOGLYCEROL TRANSFERASE I"/>
    <property type="match status" value="1"/>
</dbReference>
<reference evidence="8" key="2">
    <citation type="submission" date="2020-09" db="EMBL/GenBank/DDBJ databases">
        <authorList>
            <person name="Sun Q."/>
            <person name="Zhou Y."/>
        </authorList>
    </citation>
    <scope>NUCLEOTIDE SEQUENCE</scope>
    <source>
        <strain evidence="8">CGMCC 1.15880</strain>
    </source>
</reference>
<protein>
    <recommendedName>
        <fullName evidence="7">Sulfatase N-terminal domain-containing protein</fullName>
    </recommendedName>
</protein>
<dbReference type="Pfam" id="PF00884">
    <property type="entry name" value="Sulfatase"/>
    <property type="match status" value="1"/>
</dbReference>
<dbReference type="AlphaFoldDB" id="A0A916QS86"/>
<sequence>MVAKFISSVKFFIVILPALLTLFLVLRAIYDANVSDYRYALALLVIFAASLLVRPPYEPDEARRRKRWGRLLVILLPVLVLVPATFVVLVFGKMDMAAFVFHLVFGMDGTPTANFVPYGFTVLVYWSVFLASLFRAQYWLERVPFSTVAIALMLLAVNPVVWDLASQSLADTYKQRPSFVEDFKHPELKKGANKPNLVIIYLEGLERSYNTLPPAMAEAYAPLDALALEGINLTGVDQLHGTAWSLAGTVASRCGVPVLPNGLISARDYGDVKLIAPNLTCLDDILHAKGYDVSYISTTRILGNKMGFYGFDNYFTTHGTEQIYDLGNIEYEMTADVAKSFANDWGLRDAHAFAKAEKLIAAALDKDAPFAVTVATMDTHGPVALMSQSCTGGSNKFKSSNMIDAVHCTARLTSAFVEKVRDMTKGTDTRIAIMSDHLAHHNNLYHLLEKAPRRNTAILLDGPFAPQVIDSHAAMFDIFPTLLHWLGWLEGKQAGIGVSLLSDEATLVQTHGVDEVNARLKVDLDLSRVIWNMDGHSE</sequence>
<gene>
    <name evidence="8" type="ORF">GCM10011498_05020</name>
</gene>
<dbReference type="PANTHER" id="PTHR47371">
    <property type="entry name" value="LIPOTEICHOIC ACID SYNTHASE"/>
    <property type="match status" value="1"/>
</dbReference>
<dbReference type="SUPFAM" id="SSF53649">
    <property type="entry name" value="Alkaline phosphatase-like"/>
    <property type="match status" value="1"/>
</dbReference>
<evidence type="ECO:0000256" key="4">
    <source>
        <dbReference type="ARBA" id="ARBA00022989"/>
    </source>
</evidence>
<keyword evidence="3 6" id="KW-0812">Transmembrane</keyword>
<organism evidence="8 9">
    <name type="scientific">Neptunicoccus cionae</name>
    <dbReference type="NCBI Taxonomy" id="2035344"/>
    <lineage>
        <taxon>Bacteria</taxon>
        <taxon>Pseudomonadati</taxon>
        <taxon>Pseudomonadota</taxon>
        <taxon>Alphaproteobacteria</taxon>
        <taxon>Rhodobacterales</taxon>
        <taxon>Paracoccaceae</taxon>
        <taxon>Neptunicoccus</taxon>
    </lineage>
</organism>
<feature type="transmembrane region" description="Helical" evidence="6">
    <location>
        <begin position="143"/>
        <end position="162"/>
    </location>
</feature>
<feature type="transmembrane region" description="Helical" evidence="6">
    <location>
        <begin position="37"/>
        <end position="57"/>
    </location>
</feature>
<dbReference type="InterPro" id="IPR050448">
    <property type="entry name" value="OpgB/LTA_synthase_biosynth"/>
</dbReference>
<keyword evidence="9" id="KW-1185">Reference proteome</keyword>
<evidence type="ECO:0000256" key="1">
    <source>
        <dbReference type="ARBA" id="ARBA00004651"/>
    </source>
</evidence>
<evidence type="ECO:0000256" key="3">
    <source>
        <dbReference type="ARBA" id="ARBA00022692"/>
    </source>
</evidence>
<evidence type="ECO:0000259" key="7">
    <source>
        <dbReference type="Pfam" id="PF00884"/>
    </source>
</evidence>
<dbReference type="Proteomes" id="UP000628017">
    <property type="component" value="Unassembled WGS sequence"/>
</dbReference>
<dbReference type="InterPro" id="IPR000917">
    <property type="entry name" value="Sulfatase_N"/>
</dbReference>
<reference evidence="8" key="1">
    <citation type="journal article" date="2014" name="Int. J. Syst. Evol. Microbiol.">
        <title>Complete genome sequence of Corynebacterium casei LMG S-19264T (=DSM 44701T), isolated from a smear-ripened cheese.</title>
        <authorList>
            <consortium name="US DOE Joint Genome Institute (JGI-PGF)"/>
            <person name="Walter F."/>
            <person name="Albersmeier A."/>
            <person name="Kalinowski J."/>
            <person name="Ruckert C."/>
        </authorList>
    </citation>
    <scope>NUCLEOTIDE SEQUENCE</scope>
    <source>
        <strain evidence="8">CGMCC 1.15880</strain>
    </source>
</reference>
<evidence type="ECO:0000313" key="9">
    <source>
        <dbReference type="Proteomes" id="UP000628017"/>
    </source>
</evidence>
<dbReference type="InterPro" id="IPR017850">
    <property type="entry name" value="Alkaline_phosphatase_core_sf"/>
</dbReference>
<keyword evidence="5 6" id="KW-0472">Membrane</keyword>
<keyword evidence="4 6" id="KW-1133">Transmembrane helix</keyword>
<accession>A0A916QS86</accession>
<dbReference type="Gene3D" id="3.40.720.10">
    <property type="entry name" value="Alkaline Phosphatase, subunit A"/>
    <property type="match status" value="1"/>
</dbReference>
<dbReference type="CDD" id="cd16015">
    <property type="entry name" value="LTA_synthase"/>
    <property type="match status" value="1"/>
</dbReference>
<dbReference type="EMBL" id="BMKA01000001">
    <property type="protein sequence ID" value="GGA08150.1"/>
    <property type="molecule type" value="Genomic_DNA"/>
</dbReference>
<evidence type="ECO:0000313" key="8">
    <source>
        <dbReference type="EMBL" id="GGA08150.1"/>
    </source>
</evidence>
<feature type="transmembrane region" description="Helical" evidence="6">
    <location>
        <begin position="112"/>
        <end position="131"/>
    </location>
</feature>
<name>A0A916QS86_9RHOB</name>
<evidence type="ECO:0000256" key="2">
    <source>
        <dbReference type="ARBA" id="ARBA00022475"/>
    </source>
</evidence>
<proteinExistence type="predicted"/>
<comment type="subcellular location">
    <subcellularLocation>
        <location evidence="1">Cell membrane</location>
        <topology evidence="1">Multi-pass membrane protein</topology>
    </subcellularLocation>
</comment>
<dbReference type="RefSeq" id="WP_188670589.1">
    <property type="nucleotide sequence ID" value="NZ_BMKA01000001.1"/>
</dbReference>
<evidence type="ECO:0000256" key="6">
    <source>
        <dbReference type="SAM" id="Phobius"/>
    </source>
</evidence>
<comment type="caution">
    <text evidence="8">The sequence shown here is derived from an EMBL/GenBank/DDBJ whole genome shotgun (WGS) entry which is preliminary data.</text>
</comment>